<evidence type="ECO:0000313" key="2">
    <source>
        <dbReference type="Proteomes" id="UP001501153"/>
    </source>
</evidence>
<keyword evidence="2" id="KW-1185">Reference proteome</keyword>
<protein>
    <submittedName>
        <fullName evidence="1">Uncharacterized protein</fullName>
    </submittedName>
</protein>
<accession>A0ABP8I9F5</accession>
<evidence type="ECO:0000313" key="1">
    <source>
        <dbReference type="EMBL" id="GAA4354198.1"/>
    </source>
</evidence>
<gene>
    <name evidence="1" type="ORF">GCM10023185_15660</name>
</gene>
<comment type="caution">
    <text evidence="1">The sequence shown here is derived from an EMBL/GenBank/DDBJ whole genome shotgun (WGS) entry which is preliminary data.</text>
</comment>
<dbReference type="RefSeq" id="WP_345235466.1">
    <property type="nucleotide sequence ID" value="NZ_BAABGZ010000016.1"/>
</dbReference>
<reference evidence="2" key="1">
    <citation type="journal article" date="2019" name="Int. J. Syst. Evol. Microbiol.">
        <title>The Global Catalogue of Microorganisms (GCM) 10K type strain sequencing project: providing services to taxonomists for standard genome sequencing and annotation.</title>
        <authorList>
            <consortium name="The Broad Institute Genomics Platform"/>
            <consortium name="The Broad Institute Genome Sequencing Center for Infectious Disease"/>
            <person name="Wu L."/>
            <person name="Ma J."/>
        </authorList>
    </citation>
    <scope>NUCLEOTIDE SEQUENCE [LARGE SCALE GENOMIC DNA]</scope>
    <source>
        <strain evidence="2">JCM 17923</strain>
    </source>
</reference>
<organism evidence="1 2">
    <name type="scientific">Hymenobacter saemangeumensis</name>
    <dbReference type="NCBI Taxonomy" id="1084522"/>
    <lineage>
        <taxon>Bacteria</taxon>
        <taxon>Pseudomonadati</taxon>
        <taxon>Bacteroidota</taxon>
        <taxon>Cytophagia</taxon>
        <taxon>Cytophagales</taxon>
        <taxon>Hymenobacteraceae</taxon>
        <taxon>Hymenobacter</taxon>
    </lineage>
</organism>
<dbReference type="Proteomes" id="UP001501153">
    <property type="component" value="Unassembled WGS sequence"/>
</dbReference>
<proteinExistence type="predicted"/>
<sequence length="177" mass="21300">MASNQNLPGVPVRYRLDFFALVRQLVPVMLRKPRLLAWLYALLAPLRGQYTIFIDFEAQTRRELSYNGQKMVFERALNLRFDPFLRRIRIVNADTELLPEYDYNRVEEHLPEQFMYLANEHPPASWEFDYFYQEFVTQLDFMVRVPLGINTPEKTLQLHAFIRRYKLATKRYSLLFV</sequence>
<name>A0ABP8I9F5_9BACT</name>
<dbReference type="EMBL" id="BAABGZ010000016">
    <property type="protein sequence ID" value="GAA4354198.1"/>
    <property type="molecule type" value="Genomic_DNA"/>
</dbReference>